<protein>
    <submittedName>
        <fullName evidence="1">Uncharacterized protein</fullName>
    </submittedName>
</protein>
<gene>
    <name evidence="1" type="ORF">JFY71_01065</name>
</gene>
<organism evidence="1 2">
    <name type="scientific">Miniphocaeibacter halophilus</name>
    <dbReference type="NCBI Taxonomy" id="2931922"/>
    <lineage>
        <taxon>Bacteria</taxon>
        <taxon>Bacillati</taxon>
        <taxon>Bacillota</taxon>
        <taxon>Tissierellia</taxon>
        <taxon>Tissierellales</taxon>
        <taxon>Peptoniphilaceae</taxon>
        <taxon>Miniphocaeibacter</taxon>
    </lineage>
</organism>
<keyword evidence="2" id="KW-1185">Reference proteome</keyword>
<evidence type="ECO:0000313" key="1">
    <source>
        <dbReference type="EMBL" id="QQK08155.1"/>
    </source>
</evidence>
<proteinExistence type="predicted"/>
<accession>A0AC61MRI6</accession>
<sequence>MNNIDKKKMRVEADAVSYNIVIVVFAILAVAELIFKFTSGKSIASIYLLISASLIGSFGRLYITYKYDRSKKNLSYLIFLGLAAVLCLAFVIYERIILA</sequence>
<reference evidence="1 2" key="1">
    <citation type="journal article" date="2022" name="Int. J. Syst. Evol. Microbiol.">
        <title>Miniphocaeibacter halophilus sp. nov., an ammonium-tolerant acetate-producing bacterium isolated from a biogas system.</title>
        <authorList>
            <person name="Schnurer A."/>
            <person name="Singh A."/>
            <person name="Bi S."/>
            <person name="Qiao W."/>
            <person name="Westerholm M."/>
        </authorList>
    </citation>
    <scope>NUCLEOTIDE SEQUENCE [LARGE SCALE GENOMIC DNA]</scope>
    <source>
        <strain evidence="1 2">AMB_01</strain>
    </source>
</reference>
<evidence type="ECO:0000313" key="2">
    <source>
        <dbReference type="Proteomes" id="UP000595814"/>
    </source>
</evidence>
<name>A0AC61MRI6_9FIRM</name>
<dbReference type="Proteomes" id="UP000595814">
    <property type="component" value="Chromosome"/>
</dbReference>
<dbReference type="EMBL" id="CP066744">
    <property type="protein sequence ID" value="QQK08155.1"/>
    <property type="molecule type" value="Genomic_DNA"/>
</dbReference>